<dbReference type="Gene3D" id="1.10.150.20">
    <property type="entry name" value="5' to 3' exonuclease, C-terminal subdomain"/>
    <property type="match status" value="1"/>
</dbReference>
<dbReference type="GO" id="GO:0006620">
    <property type="term" value="P:post-translational protein targeting to endoplasmic reticulum membrane"/>
    <property type="evidence" value="ECO:0007669"/>
    <property type="project" value="TreeGrafter"/>
</dbReference>
<evidence type="ECO:0000313" key="1">
    <source>
        <dbReference type="EMBL" id="GFH31814.1"/>
    </source>
</evidence>
<dbReference type="PANTHER" id="PTHR24075">
    <property type="entry name" value="SEC63 DOMAIN-CONTAINING"/>
    <property type="match status" value="1"/>
</dbReference>
<proteinExistence type="predicted"/>
<reference evidence="1 2" key="1">
    <citation type="submission" date="2020-02" db="EMBL/GenBank/DDBJ databases">
        <title>Draft genome sequence of Haematococcus lacustris strain NIES-144.</title>
        <authorList>
            <person name="Morimoto D."/>
            <person name="Nakagawa S."/>
            <person name="Yoshida T."/>
            <person name="Sawayama S."/>
        </authorList>
    </citation>
    <scope>NUCLEOTIDE SEQUENCE [LARGE SCALE GENOMIC DNA]</scope>
    <source>
        <strain evidence="1 2">NIES-144</strain>
    </source>
</reference>
<gene>
    <name evidence="1" type="ORF">HaLaN_30928</name>
</gene>
<feature type="non-terminal residue" evidence="1">
    <location>
        <position position="1"/>
    </location>
</feature>
<evidence type="ECO:0000313" key="2">
    <source>
        <dbReference type="Proteomes" id="UP000485058"/>
    </source>
</evidence>
<feature type="non-terminal residue" evidence="1">
    <location>
        <position position="120"/>
    </location>
</feature>
<dbReference type="Proteomes" id="UP000485058">
    <property type="component" value="Unassembled WGS sequence"/>
</dbReference>
<dbReference type="GO" id="GO:0031207">
    <property type="term" value="C:Sec62/Sec63 complex"/>
    <property type="evidence" value="ECO:0007669"/>
    <property type="project" value="TreeGrafter"/>
</dbReference>
<dbReference type="GO" id="GO:0006614">
    <property type="term" value="P:SRP-dependent cotranslational protein targeting to membrane"/>
    <property type="evidence" value="ECO:0007669"/>
    <property type="project" value="TreeGrafter"/>
</dbReference>
<comment type="caution">
    <text evidence="1">The sequence shown here is derived from an EMBL/GenBank/DDBJ whole genome shotgun (WGS) entry which is preliminary data.</text>
</comment>
<dbReference type="SUPFAM" id="SSF158702">
    <property type="entry name" value="Sec63 N-terminal domain-like"/>
    <property type="match status" value="1"/>
</dbReference>
<sequence length="120" mass="13156">MDMEEPAKAVLEMQQCVAQAMPLSVRKPQGKPADASTLLAQLPHLDQEGIKKLRRRKILSIKDLADLSDAERAEALAGCGVTSPSSLEDINTLLSVLPTVHMRAEFEMEGEEEIMEQDVA</sequence>
<dbReference type="GO" id="GO:0008320">
    <property type="term" value="F:protein transmembrane transporter activity"/>
    <property type="evidence" value="ECO:0007669"/>
    <property type="project" value="TreeGrafter"/>
</dbReference>
<dbReference type="AlphaFoldDB" id="A0A6A0AID1"/>
<dbReference type="PANTHER" id="PTHR24075:SF0">
    <property type="entry name" value="TRANSLOCATION PROTEIN SEC63 HOMOLOG"/>
    <property type="match status" value="1"/>
</dbReference>
<name>A0A6A0AID1_HAELA</name>
<accession>A0A6A0AID1</accession>
<dbReference type="EMBL" id="BLLF01005969">
    <property type="protein sequence ID" value="GFH31814.1"/>
    <property type="molecule type" value="Genomic_DNA"/>
</dbReference>
<dbReference type="GO" id="GO:0003723">
    <property type="term" value="F:RNA binding"/>
    <property type="evidence" value="ECO:0007669"/>
    <property type="project" value="TreeGrafter"/>
</dbReference>
<organism evidence="1 2">
    <name type="scientific">Haematococcus lacustris</name>
    <name type="common">Green alga</name>
    <name type="synonym">Haematococcus pluvialis</name>
    <dbReference type="NCBI Taxonomy" id="44745"/>
    <lineage>
        <taxon>Eukaryota</taxon>
        <taxon>Viridiplantae</taxon>
        <taxon>Chlorophyta</taxon>
        <taxon>core chlorophytes</taxon>
        <taxon>Chlorophyceae</taxon>
        <taxon>CS clade</taxon>
        <taxon>Chlamydomonadales</taxon>
        <taxon>Haematococcaceae</taxon>
        <taxon>Haematococcus</taxon>
    </lineage>
</organism>
<protein>
    <submittedName>
        <fullName evidence="1">J domain-containing protein</fullName>
    </submittedName>
</protein>
<keyword evidence="2" id="KW-1185">Reference proteome</keyword>